<sequence length="360" mass="40653">MHAQKRVADELLRRIAVAQYAVGGRLPTENELTGEFGVSRGTVRRAFRRLIESGVVEHRHGVGCIVRRCDANRETEPKSVMFLYPEVMLLNSQTIEGMQRSAFAQGAEFGMMAITPDPEAVRGTVVRLKRNRTSGVVFIPFIRHDFHGLNNRLLDLFEEYDLRCVVIDTPVIRRNAIRGDFVGQDDYNAMRLLVKTLARNGFRRFASIRVFPEVYSSSRRFCGTVDGLEEAGLPVYGELHRVSEDGPLPEQGRRQLREILNRPETPDVILCGYDLIAMNVLDELKKLGRRVPDEISVAGFGDTDYYSTLFELTSVRQPMAEIGRRAVEILLGRRRAVCQEFLPCEPVLRRSCRTPGGIGG</sequence>
<dbReference type="SUPFAM" id="SSF46785">
    <property type="entry name" value="Winged helix' DNA-binding domain"/>
    <property type="match status" value="1"/>
</dbReference>
<dbReference type="PROSITE" id="PS50949">
    <property type="entry name" value="HTH_GNTR"/>
    <property type="match status" value="1"/>
</dbReference>
<dbReference type="Proteomes" id="UP000435649">
    <property type="component" value="Unassembled WGS sequence"/>
</dbReference>
<dbReference type="CDD" id="cd06267">
    <property type="entry name" value="PBP1_LacI_sugar_binding-like"/>
    <property type="match status" value="1"/>
</dbReference>
<dbReference type="InterPro" id="IPR036390">
    <property type="entry name" value="WH_DNA-bd_sf"/>
</dbReference>
<dbReference type="Gene3D" id="3.40.50.2300">
    <property type="match status" value="2"/>
</dbReference>
<gene>
    <name evidence="5" type="ORF">FYJ85_15265</name>
</gene>
<dbReference type="SUPFAM" id="SSF53822">
    <property type="entry name" value="Periplasmic binding protein-like I"/>
    <property type="match status" value="1"/>
</dbReference>
<keyword evidence="6" id="KW-1185">Reference proteome</keyword>
<keyword evidence="3" id="KW-0804">Transcription</keyword>
<keyword evidence="1" id="KW-0805">Transcription regulation</keyword>
<feature type="domain" description="HTH gntR-type" evidence="4">
    <location>
        <begin position="1"/>
        <end position="69"/>
    </location>
</feature>
<evidence type="ECO:0000256" key="3">
    <source>
        <dbReference type="ARBA" id="ARBA00023163"/>
    </source>
</evidence>
<dbReference type="InterPro" id="IPR000524">
    <property type="entry name" value="Tscrpt_reg_HTH_GntR"/>
</dbReference>
<dbReference type="PANTHER" id="PTHR30146">
    <property type="entry name" value="LACI-RELATED TRANSCRIPTIONAL REPRESSOR"/>
    <property type="match status" value="1"/>
</dbReference>
<dbReference type="CDD" id="cd07377">
    <property type="entry name" value="WHTH_GntR"/>
    <property type="match status" value="1"/>
</dbReference>
<organism evidence="5 6">
    <name type="scientific">Victivallis lenta</name>
    <dbReference type="NCBI Taxonomy" id="2606640"/>
    <lineage>
        <taxon>Bacteria</taxon>
        <taxon>Pseudomonadati</taxon>
        <taxon>Lentisphaerota</taxon>
        <taxon>Lentisphaeria</taxon>
        <taxon>Victivallales</taxon>
        <taxon>Victivallaceae</taxon>
        <taxon>Victivallis</taxon>
    </lineage>
</organism>
<protein>
    <submittedName>
        <fullName evidence="5">GntR family transcriptional regulator</fullName>
    </submittedName>
</protein>
<dbReference type="PRINTS" id="PR00035">
    <property type="entry name" value="HTHGNTR"/>
</dbReference>
<dbReference type="Pfam" id="PF13377">
    <property type="entry name" value="Peripla_BP_3"/>
    <property type="match status" value="1"/>
</dbReference>
<dbReference type="PANTHER" id="PTHR30146:SF109">
    <property type="entry name" value="HTH-TYPE TRANSCRIPTIONAL REGULATOR GALS"/>
    <property type="match status" value="1"/>
</dbReference>
<dbReference type="GO" id="GO:0003700">
    <property type="term" value="F:DNA-binding transcription factor activity"/>
    <property type="evidence" value="ECO:0007669"/>
    <property type="project" value="InterPro"/>
</dbReference>
<accession>A0A844G3P7</accession>
<dbReference type="SMART" id="SM00345">
    <property type="entry name" value="HTH_GNTR"/>
    <property type="match status" value="1"/>
</dbReference>
<proteinExistence type="predicted"/>
<reference evidence="5 6" key="1">
    <citation type="submission" date="2019-08" db="EMBL/GenBank/DDBJ databases">
        <title>In-depth cultivation of the pig gut microbiome towards novel bacterial diversity and tailored functional studies.</title>
        <authorList>
            <person name="Wylensek D."/>
            <person name="Hitch T.C.A."/>
            <person name="Clavel T."/>
        </authorList>
    </citation>
    <scope>NUCLEOTIDE SEQUENCE [LARGE SCALE GENOMIC DNA]</scope>
    <source>
        <strain evidence="5 6">BBE-744-WT-12</strain>
    </source>
</reference>
<dbReference type="Gene3D" id="1.10.10.10">
    <property type="entry name" value="Winged helix-like DNA-binding domain superfamily/Winged helix DNA-binding domain"/>
    <property type="match status" value="1"/>
</dbReference>
<dbReference type="InterPro" id="IPR036388">
    <property type="entry name" value="WH-like_DNA-bd_sf"/>
</dbReference>
<evidence type="ECO:0000259" key="4">
    <source>
        <dbReference type="PROSITE" id="PS50949"/>
    </source>
</evidence>
<name>A0A844G3P7_9BACT</name>
<evidence type="ECO:0000313" key="6">
    <source>
        <dbReference type="Proteomes" id="UP000435649"/>
    </source>
</evidence>
<dbReference type="GO" id="GO:0000976">
    <property type="term" value="F:transcription cis-regulatory region binding"/>
    <property type="evidence" value="ECO:0007669"/>
    <property type="project" value="TreeGrafter"/>
</dbReference>
<comment type="caution">
    <text evidence="5">The sequence shown here is derived from an EMBL/GenBank/DDBJ whole genome shotgun (WGS) entry which is preliminary data.</text>
</comment>
<keyword evidence="2" id="KW-0238">DNA-binding</keyword>
<dbReference type="InterPro" id="IPR028082">
    <property type="entry name" value="Peripla_BP_I"/>
</dbReference>
<evidence type="ECO:0000256" key="1">
    <source>
        <dbReference type="ARBA" id="ARBA00023015"/>
    </source>
</evidence>
<evidence type="ECO:0000256" key="2">
    <source>
        <dbReference type="ARBA" id="ARBA00023125"/>
    </source>
</evidence>
<dbReference type="Pfam" id="PF00392">
    <property type="entry name" value="GntR"/>
    <property type="match status" value="1"/>
</dbReference>
<dbReference type="AlphaFoldDB" id="A0A844G3P7"/>
<evidence type="ECO:0000313" key="5">
    <source>
        <dbReference type="EMBL" id="MST98400.1"/>
    </source>
</evidence>
<dbReference type="InterPro" id="IPR046335">
    <property type="entry name" value="LacI/GalR-like_sensor"/>
</dbReference>
<dbReference type="RefSeq" id="WP_154419411.1">
    <property type="nucleotide sequence ID" value="NZ_VUNS01000018.1"/>
</dbReference>
<dbReference type="EMBL" id="VUNS01000018">
    <property type="protein sequence ID" value="MST98400.1"/>
    <property type="molecule type" value="Genomic_DNA"/>
</dbReference>